<dbReference type="Gene3D" id="2.160.20.80">
    <property type="entry name" value="E3 ubiquitin-protein ligase SopA"/>
    <property type="match status" value="1"/>
</dbReference>
<organism evidence="1 2">
    <name type="scientific">Youxingia wuxianensis</name>
    <dbReference type="NCBI Taxonomy" id="2763678"/>
    <lineage>
        <taxon>Bacteria</taxon>
        <taxon>Bacillati</taxon>
        <taxon>Bacillota</taxon>
        <taxon>Clostridia</taxon>
        <taxon>Eubacteriales</taxon>
        <taxon>Oscillospiraceae</taxon>
        <taxon>Youxingia</taxon>
    </lineage>
</organism>
<accession>A0A926IG83</accession>
<comment type="caution">
    <text evidence="1">The sequence shown here is derived from an EMBL/GenBank/DDBJ whole genome shotgun (WGS) entry which is preliminary data.</text>
</comment>
<dbReference type="InterPro" id="IPR001646">
    <property type="entry name" value="5peptide_repeat"/>
</dbReference>
<dbReference type="Proteomes" id="UP000623678">
    <property type="component" value="Unassembled WGS sequence"/>
</dbReference>
<dbReference type="Pfam" id="PF00805">
    <property type="entry name" value="Pentapeptide"/>
    <property type="match status" value="1"/>
</dbReference>
<dbReference type="EMBL" id="JACRTD010000002">
    <property type="protein sequence ID" value="MBC8584609.1"/>
    <property type="molecule type" value="Genomic_DNA"/>
</dbReference>
<evidence type="ECO:0000313" key="2">
    <source>
        <dbReference type="Proteomes" id="UP000623678"/>
    </source>
</evidence>
<dbReference type="AlphaFoldDB" id="A0A926IG83"/>
<name>A0A926IG83_9FIRM</name>
<gene>
    <name evidence="1" type="ORF">H8705_03335</name>
</gene>
<dbReference type="RefSeq" id="WP_392392062.1">
    <property type="nucleotide sequence ID" value="NZ_JACRTD010000002.1"/>
</dbReference>
<dbReference type="SUPFAM" id="SSF141571">
    <property type="entry name" value="Pentapeptide repeat-like"/>
    <property type="match status" value="1"/>
</dbReference>
<keyword evidence="2" id="KW-1185">Reference proteome</keyword>
<sequence length="167" mass="19181">MQIVFTFVLVDFKGFYAVGGKFGVGEFEIFQHIFGQVFCFGAKYHLYREFVLFTRGQQIFQGSAIFSRAENESGRINCRSLFFRRAVRGAVFRRAAFGRAAFGRAAFGRAVLGRAVLGRAVFRRAVLRRAVLRRTIFLRYDRRIFVIINDVIRKSGNAYGKRSGYCK</sequence>
<reference evidence="1" key="1">
    <citation type="submission" date="2020-08" db="EMBL/GenBank/DDBJ databases">
        <title>Genome public.</title>
        <authorList>
            <person name="Liu C."/>
            <person name="Sun Q."/>
        </authorList>
    </citation>
    <scope>NUCLEOTIDE SEQUENCE</scope>
    <source>
        <strain evidence="1">NSJ-64</strain>
    </source>
</reference>
<protein>
    <submittedName>
        <fullName evidence="1">Pentapeptide repeat-containing protein</fullName>
    </submittedName>
</protein>
<proteinExistence type="predicted"/>
<evidence type="ECO:0000313" key="1">
    <source>
        <dbReference type="EMBL" id="MBC8584609.1"/>
    </source>
</evidence>